<gene>
    <name evidence="1" type="ORF">KDA27_15735</name>
</gene>
<reference evidence="1" key="1">
    <citation type="submission" date="2020-04" db="EMBL/GenBank/DDBJ databases">
        <authorList>
            <person name="Zhang T."/>
        </authorList>
    </citation>
    <scope>NUCLEOTIDE SEQUENCE</scope>
    <source>
        <strain evidence="1">HKST-UBA02</strain>
    </source>
</reference>
<dbReference type="Proteomes" id="UP000739538">
    <property type="component" value="Unassembled WGS sequence"/>
</dbReference>
<dbReference type="Gene3D" id="3.60.21.10">
    <property type="match status" value="1"/>
</dbReference>
<dbReference type="AlphaFoldDB" id="A0A956NEF6"/>
<name>A0A956NEF6_UNCEI</name>
<dbReference type="PANTHER" id="PTHR11575:SF24">
    <property type="entry name" value="5'-NUCLEOTIDASE"/>
    <property type="match status" value="1"/>
</dbReference>
<dbReference type="InterPro" id="IPR029052">
    <property type="entry name" value="Metallo-depent_PP-like"/>
</dbReference>
<dbReference type="GO" id="GO:0009166">
    <property type="term" value="P:nucleotide catabolic process"/>
    <property type="evidence" value="ECO:0007669"/>
    <property type="project" value="InterPro"/>
</dbReference>
<comment type="caution">
    <text evidence="1">The sequence shown here is derived from an EMBL/GenBank/DDBJ whole genome shotgun (WGS) entry which is preliminary data.</text>
</comment>
<organism evidence="1 2">
    <name type="scientific">Eiseniibacteriota bacterium</name>
    <dbReference type="NCBI Taxonomy" id="2212470"/>
    <lineage>
        <taxon>Bacteria</taxon>
        <taxon>Candidatus Eiseniibacteriota</taxon>
    </lineage>
</organism>
<dbReference type="PANTHER" id="PTHR11575">
    <property type="entry name" value="5'-NUCLEOTIDASE-RELATED"/>
    <property type="match status" value="1"/>
</dbReference>
<evidence type="ECO:0000313" key="1">
    <source>
        <dbReference type="EMBL" id="MCA9757257.1"/>
    </source>
</evidence>
<dbReference type="EMBL" id="JAGQHS010000090">
    <property type="protein sequence ID" value="MCA9757257.1"/>
    <property type="molecule type" value="Genomic_DNA"/>
</dbReference>
<dbReference type="GO" id="GO:0016787">
    <property type="term" value="F:hydrolase activity"/>
    <property type="evidence" value="ECO:0007669"/>
    <property type="project" value="InterPro"/>
</dbReference>
<protein>
    <submittedName>
        <fullName evidence="1">Uncharacterized protein</fullName>
    </submittedName>
</protein>
<dbReference type="InterPro" id="IPR006179">
    <property type="entry name" value="5_nucleotidase/apyrase"/>
</dbReference>
<reference evidence="1" key="2">
    <citation type="journal article" date="2021" name="Microbiome">
        <title>Successional dynamics and alternative stable states in a saline activated sludge microbial community over 9 years.</title>
        <authorList>
            <person name="Wang Y."/>
            <person name="Ye J."/>
            <person name="Ju F."/>
            <person name="Liu L."/>
            <person name="Boyd J.A."/>
            <person name="Deng Y."/>
            <person name="Parks D.H."/>
            <person name="Jiang X."/>
            <person name="Yin X."/>
            <person name="Woodcroft B.J."/>
            <person name="Tyson G.W."/>
            <person name="Hugenholtz P."/>
            <person name="Polz M.F."/>
            <person name="Zhang T."/>
        </authorList>
    </citation>
    <scope>NUCLEOTIDE SEQUENCE</scope>
    <source>
        <strain evidence="1">HKST-UBA02</strain>
    </source>
</reference>
<accession>A0A956NEF6</accession>
<sequence length="247" mass="27322">METIRTGFLWDAFVDLGVDATTLGRAELLHWNTIDSLRLARPIPIVASNLFHSTTTSSESENDAAELEPVGERALLLERAGVRIGLLGLLDPGQVQSLPVESRELWTVVDPLHALEELLPQLREESDLIVLLSQMPPAETDALLSQVSGIDIALYGLRAPREEDAARIGSTWILRSGLKGQYLGFLELSLAGPHEVEEIEADTRALDQRFEMDPDWAARVARGLAEGDSARAEYLRRDQEAFEALFK</sequence>
<proteinExistence type="predicted"/>
<dbReference type="SUPFAM" id="SSF56300">
    <property type="entry name" value="Metallo-dependent phosphatases"/>
    <property type="match status" value="1"/>
</dbReference>
<evidence type="ECO:0000313" key="2">
    <source>
        <dbReference type="Proteomes" id="UP000739538"/>
    </source>
</evidence>